<evidence type="ECO:0000256" key="8">
    <source>
        <dbReference type="RuleBase" id="RU003923"/>
    </source>
</evidence>
<dbReference type="STRING" id="1196324.A374_15222"/>
<evidence type="ECO:0000256" key="5">
    <source>
        <dbReference type="ARBA" id="ARBA00022692"/>
    </source>
</evidence>
<feature type="transmembrane region" description="Helical" evidence="9">
    <location>
        <begin position="114"/>
        <end position="134"/>
    </location>
</feature>
<dbReference type="RefSeq" id="WP_007203118.1">
    <property type="nucleotide sequence ID" value="NZ_AKKV01000032.1"/>
</dbReference>
<dbReference type="EMBL" id="AKKV01000032">
    <property type="protein sequence ID" value="EIT84488.1"/>
    <property type="molecule type" value="Genomic_DNA"/>
</dbReference>
<dbReference type="GO" id="GO:0005886">
    <property type="term" value="C:plasma membrane"/>
    <property type="evidence" value="ECO:0007669"/>
    <property type="project" value="UniProtKB-SubCell"/>
</dbReference>
<accession>I8UCI9</accession>
<feature type="transmembrane region" description="Helical" evidence="9">
    <location>
        <begin position="164"/>
        <end position="183"/>
    </location>
</feature>
<dbReference type="AlphaFoldDB" id="I8UCI9"/>
<dbReference type="Proteomes" id="UP000004080">
    <property type="component" value="Unassembled WGS sequence"/>
</dbReference>
<evidence type="ECO:0000256" key="9">
    <source>
        <dbReference type="SAM" id="Phobius"/>
    </source>
</evidence>
<dbReference type="OrthoDB" id="1638902at2"/>
<dbReference type="PRINTS" id="PR00812">
    <property type="entry name" value="BCTERIALGSPF"/>
</dbReference>
<feature type="domain" description="Type II secretion system protein GspF" evidence="10">
    <location>
        <begin position="214"/>
        <end position="336"/>
    </location>
</feature>
<evidence type="ECO:0000313" key="12">
    <source>
        <dbReference type="Proteomes" id="UP000004080"/>
    </source>
</evidence>
<dbReference type="GO" id="GO:0009306">
    <property type="term" value="P:protein secretion"/>
    <property type="evidence" value="ECO:0007669"/>
    <property type="project" value="InterPro"/>
</dbReference>
<dbReference type="PANTHER" id="PTHR30012:SF0">
    <property type="entry name" value="TYPE II SECRETION SYSTEM PROTEIN F-RELATED"/>
    <property type="match status" value="1"/>
</dbReference>
<keyword evidence="4" id="KW-1003">Cell membrane</keyword>
<dbReference type="InterPro" id="IPR001992">
    <property type="entry name" value="T2SS_GspF/T4SS_PilC_CS"/>
</dbReference>
<evidence type="ECO:0000256" key="7">
    <source>
        <dbReference type="ARBA" id="ARBA00023136"/>
    </source>
</evidence>
<proteinExistence type="inferred from homology"/>
<comment type="similarity">
    <text evidence="2 8">Belongs to the GSP F family.</text>
</comment>
<sequence>MKRPSGMTKKRQGNFLLKLGHLLQQGYSLPKAITVLQLHQERWMQQALERIFLHLKQGFSLHEALHEEKFSSEVLGFLQLAEKHGDLSYSIMESGKMLHKKEEMKERLLKSVRYPIFLFFVVLSVSFIMFKLLIPHFASLYTSLNIDFPAFTLGVLTLLKHAPFLFGLFIGSIIVTLIVYSFVFKRLTPFGRIAVLMRMPLIKRIVPLFLTQQFSMQLGSLLKGGLAINDALHILEHNQYMKFFRLEAERMKQELINGRKFEEIVAQRRYFAPELAMVIIHGQSYGMLGKELLSYSELLMKYVEERLAKYIVFVQPILFLCIGVVILIMFISMLLPMFKMMESIR</sequence>
<dbReference type="NCBIfam" id="NF041012">
    <property type="entry name" value="T4P_ComGB"/>
    <property type="match status" value="1"/>
</dbReference>
<dbReference type="Gene3D" id="1.20.81.30">
    <property type="entry name" value="Type II secretion system (T2SS), domain F"/>
    <property type="match status" value="2"/>
</dbReference>
<dbReference type="eggNOG" id="COG1459">
    <property type="taxonomic scope" value="Bacteria"/>
</dbReference>
<protein>
    <submittedName>
        <fullName evidence="11">ComG operon protein 2</fullName>
    </submittedName>
</protein>
<comment type="subcellular location">
    <subcellularLocation>
        <location evidence="1 8">Cell membrane</location>
        <topology evidence="1 8">Multi-pass membrane protein</topology>
    </subcellularLocation>
</comment>
<evidence type="ECO:0000256" key="1">
    <source>
        <dbReference type="ARBA" id="ARBA00004651"/>
    </source>
</evidence>
<keyword evidence="6 9" id="KW-1133">Transmembrane helix</keyword>
<keyword evidence="7 9" id="KW-0472">Membrane</keyword>
<dbReference type="PATRIC" id="fig|1196324.3.peg.3117"/>
<evidence type="ECO:0000256" key="6">
    <source>
        <dbReference type="ARBA" id="ARBA00022989"/>
    </source>
</evidence>
<evidence type="ECO:0000259" key="10">
    <source>
        <dbReference type="Pfam" id="PF00482"/>
    </source>
</evidence>
<organism evidence="11 12">
    <name type="scientific">Fictibacillus macauensis ZFHKF-1</name>
    <dbReference type="NCBI Taxonomy" id="1196324"/>
    <lineage>
        <taxon>Bacteria</taxon>
        <taxon>Bacillati</taxon>
        <taxon>Bacillota</taxon>
        <taxon>Bacilli</taxon>
        <taxon>Bacillales</taxon>
        <taxon>Fictibacillaceae</taxon>
        <taxon>Fictibacillus</taxon>
    </lineage>
</organism>
<reference evidence="11 12" key="1">
    <citation type="journal article" date="2012" name="J. Bacteriol.">
        <title>Genome of Bacillus macauensis ZFHKF-1, a Long-Chain-Forming Bacterium.</title>
        <authorList>
            <person name="Cai L."/>
            <person name="Zhang T."/>
        </authorList>
    </citation>
    <scope>NUCLEOTIDE SEQUENCE [LARGE SCALE GENOMIC DNA]</scope>
    <source>
        <strain evidence="11 12">ZFHKF-1</strain>
    </source>
</reference>
<dbReference type="Pfam" id="PF00482">
    <property type="entry name" value="T2SSF"/>
    <property type="match status" value="2"/>
</dbReference>
<keyword evidence="5 8" id="KW-0812">Transmembrane</keyword>
<dbReference type="InterPro" id="IPR047692">
    <property type="entry name" value="T4P_ComGB"/>
</dbReference>
<dbReference type="InterPro" id="IPR042094">
    <property type="entry name" value="T2SS_GspF_sf"/>
</dbReference>
<evidence type="ECO:0000256" key="3">
    <source>
        <dbReference type="ARBA" id="ARBA00022448"/>
    </source>
</evidence>
<dbReference type="PROSITE" id="PS00874">
    <property type="entry name" value="T2SP_F"/>
    <property type="match status" value="1"/>
</dbReference>
<gene>
    <name evidence="11" type="ORF">A374_15222</name>
</gene>
<keyword evidence="12" id="KW-1185">Reference proteome</keyword>
<evidence type="ECO:0000313" key="11">
    <source>
        <dbReference type="EMBL" id="EIT84488.1"/>
    </source>
</evidence>
<dbReference type="InterPro" id="IPR003004">
    <property type="entry name" value="GspF/PilC"/>
</dbReference>
<feature type="transmembrane region" description="Helical" evidence="9">
    <location>
        <begin position="308"/>
        <end position="335"/>
    </location>
</feature>
<keyword evidence="3 8" id="KW-0813">Transport</keyword>
<evidence type="ECO:0000256" key="4">
    <source>
        <dbReference type="ARBA" id="ARBA00022475"/>
    </source>
</evidence>
<feature type="domain" description="Type II secretion system protein GspF" evidence="10">
    <location>
        <begin position="15"/>
        <end position="135"/>
    </location>
</feature>
<comment type="caution">
    <text evidence="11">The sequence shown here is derived from an EMBL/GenBank/DDBJ whole genome shotgun (WGS) entry which is preliminary data.</text>
</comment>
<dbReference type="InterPro" id="IPR018076">
    <property type="entry name" value="T2SS_GspF_dom"/>
</dbReference>
<evidence type="ECO:0000256" key="2">
    <source>
        <dbReference type="ARBA" id="ARBA00005745"/>
    </source>
</evidence>
<name>I8UCI9_9BACL</name>
<dbReference type="PANTHER" id="PTHR30012">
    <property type="entry name" value="GENERAL SECRETION PATHWAY PROTEIN"/>
    <property type="match status" value="1"/>
</dbReference>